<organism evidence="1 2">
    <name type="scientific">Lentibacillus kimchii</name>
    <dbReference type="NCBI Taxonomy" id="1542911"/>
    <lineage>
        <taxon>Bacteria</taxon>
        <taxon>Bacillati</taxon>
        <taxon>Bacillota</taxon>
        <taxon>Bacilli</taxon>
        <taxon>Bacillales</taxon>
        <taxon>Bacillaceae</taxon>
        <taxon>Lentibacillus</taxon>
    </lineage>
</organism>
<evidence type="ECO:0000313" key="2">
    <source>
        <dbReference type="Proteomes" id="UP001596620"/>
    </source>
</evidence>
<keyword evidence="2" id="KW-1185">Reference proteome</keyword>
<gene>
    <name evidence="1" type="ORF">ACFQU8_06225</name>
</gene>
<comment type="caution">
    <text evidence="1">The sequence shown here is derived from an EMBL/GenBank/DDBJ whole genome shotgun (WGS) entry which is preliminary data.</text>
</comment>
<dbReference type="EMBL" id="JBHTGR010000010">
    <property type="protein sequence ID" value="MFC7746831.1"/>
    <property type="molecule type" value="Genomic_DNA"/>
</dbReference>
<name>A0ABW2UUT7_9BACI</name>
<keyword evidence="1" id="KW-0167">Capsid protein</keyword>
<accession>A0ABW2UUT7</accession>
<proteinExistence type="predicted"/>
<dbReference type="RefSeq" id="WP_382358340.1">
    <property type="nucleotide sequence ID" value="NZ_JBHTGR010000010.1"/>
</dbReference>
<protein>
    <submittedName>
        <fullName evidence="1">Spore coat protein</fullName>
    </submittedName>
</protein>
<sequence length="72" mass="8427">MAEDSSQQNMIPEQVVRVMIDDIFRKNNVEPEEVKKNIPSDQKQMLKSMVDDLKEQVEQFNQGEKKTNESDD</sequence>
<keyword evidence="1" id="KW-0946">Virion</keyword>
<evidence type="ECO:0000313" key="1">
    <source>
        <dbReference type="EMBL" id="MFC7746831.1"/>
    </source>
</evidence>
<dbReference type="Proteomes" id="UP001596620">
    <property type="component" value="Unassembled WGS sequence"/>
</dbReference>
<reference evidence="2" key="1">
    <citation type="journal article" date="2019" name="Int. J. Syst. Evol. Microbiol.">
        <title>The Global Catalogue of Microorganisms (GCM) 10K type strain sequencing project: providing services to taxonomists for standard genome sequencing and annotation.</title>
        <authorList>
            <consortium name="The Broad Institute Genomics Platform"/>
            <consortium name="The Broad Institute Genome Sequencing Center for Infectious Disease"/>
            <person name="Wu L."/>
            <person name="Ma J."/>
        </authorList>
    </citation>
    <scope>NUCLEOTIDE SEQUENCE [LARGE SCALE GENOMIC DNA]</scope>
    <source>
        <strain evidence="2">JCM 30234</strain>
    </source>
</reference>